<sequence length="243" mass="27576">MSFPGFLPGCRCIVHCNGAKRRFVQLFGICGSMNKAPNPEYEAECIRRILAGEKQLFHELIRPCERSIYFLLFSLLRNEADAEDAAQEAVLKVYRNLHLFRGESQFRTWVLSIARNEGLGRLRRAENRREDSLDALMDDQAGDFTPAILTSWREVPAEALERKELGMVLRQAIDGLPAIYRNVVLLRDIEEMDARETAAVLGIAEGAVKVRLHRARALLQRSLAPKLKGFVPKRAGKLFGWAR</sequence>
<keyword evidence="2" id="KW-0805">Transcription regulation</keyword>
<evidence type="ECO:0000259" key="5">
    <source>
        <dbReference type="Pfam" id="PF04542"/>
    </source>
</evidence>
<evidence type="ECO:0000256" key="1">
    <source>
        <dbReference type="ARBA" id="ARBA00010641"/>
    </source>
</evidence>
<dbReference type="GO" id="GO:0003677">
    <property type="term" value="F:DNA binding"/>
    <property type="evidence" value="ECO:0007669"/>
    <property type="project" value="InterPro"/>
</dbReference>
<dbReference type="InterPro" id="IPR014284">
    <property type="entry name" value="RNA_pol_sigma-70_dom"/>
</dbReference>
<evidence type="ECO:0000256" key="4">
    <source>
        <dbReference type="ARBA" id="ARBA00023163"/>
    </source>
</evidence>
<protein>
    <submittedName>
        <fullName evidence="7">RNA polymerase, sigma-24 subunit, ECF subfamily</fullName>
    </submittedName>
</protein>
<dbReference type="SUPFAM" id="SSF88659">
    <property type="entry name" value="Sigma3 and sigma4 domains of RNA polymerase sigma factors"/>
    <property type="match status" value="1"/>
</dbReference>
<feature type="domain" description="RNA polymerase sigma-70 region 2" evidence="5">
    <location>
        <begin position="60"/>
        <end position="126"/>
    </location>
</feature>
<dbReference type="InterPro" id="IPR013324">
    <property type="entry name" value="RNA_pol_sigma_r3/r4-like"/>
</dbReference>
<dbReference type="GO" id="GO:0006352">
    <property type="term" value="P:DNA-templated transcription initiation"/>
    <property type="evidence" value="ECO:0007669"/>
    <property type="project" value="InterPro"/>
</dbReference>
<keyword evidence="4" id="KW-0804">Transcription</keyword>
<dbReference type="InterPro" id="IPR039425">
    <property type="entry name" value="RNA_pol_sigma-70-like"/>
</dbReference>
<evidence type="ECO:0000313" key="8">
    <source>
        <dbReference type="Proteomes" id="UP000239735"/>
    </source>
</evidence>
<dbReference type="GO" id="GO:0016987">
    <property type="term" value="F:sigma factor activity"/>
    <property type="evidence" value="ECO:0007669"/>
    <property type="project" value="UniProtKB-KW"/>
</dbReference>
<dbReference type="InterPro" id="IPR036388">
    <property type="entry name" value="WH-like_DNA-bd_sf"/>
</dbReference>
<dbReference type="Pfam" id="PF08281">
    <property type="entry name" value="Sigma70_r4_2"/>
    <property type="match status" value="1"/>
</dbReference>
<dbReference type="SUPFAM" id="SSF88946">
    <property type="entry name" value="Sigma2 domain of RNA polymerase sigma factors"/>
    <property type="match status" value="1"/>
</dbReference>
<proteinExistence type="inferred from homology"/>
<dbReference type="InterPro" id="IPR013325">
    <property type="entry name" value="RNA_pol_sigma_r2"/>
</dbReference>
<accession>A0A2N9LME6</accession>
<gene>
    <name evidence="7" type="ORF">SBA5_450072</name>
</gene>
<evidence type="ECO:0000256" key="2">
    <source>
        <dbReference type="ARBA" id="ARBA00023015"/>
    </source>
</evidence>
<dbReference type="Gene3D" id="1.10.1740.10">
    <property type="match status" value="1"/>
</dbReference>
<evidence type="ECO:0000313" key="7">
    <source>
        <dbReference type="EMBL" id="SPE24430.1"/>
    </source>
</evidence>
<dbReference type="PANTHER" id="PTHR43133:SF51">
    <property type="entry name" value="RNA POLYMERASE SIGMA FACTOR"/>
    <property type="match status" value="1"/>
</dbReference>
<dbReference type="EMBL" id="OKRB01000103">
    <property type="protein sequence ID" value="SPE24430.1"/>
    <property type="molecule type" value="Genomic_DNA"/>
</dbReference>
<dbReference type="Gene3D" id="1.10.10.10">
    <property type="entry name" value="Winged helix-like DNA-binding domain superfamily/Winged helix DNA-binding domain"/>
    <property type="match status" value="1"/>
</dbReference>
<organism evidence="7 8">
    <name type="scientific">Candidatus Sulfuritelmatomonas gaucii</name>
    <dbReference type="NCBI Taxonomy" id="2043161"/>
    <lineage>
        <taxon>Bacteria</taxon>
        <taxon>Pseudomonadati</taxon>
        <taxon>Acidobacteriota</taxon>
        <taxon>Terriglobia</taxon>
        <taxon>Terriglobales</taxon>
        <taxon>Acidobacteriaceae</taxon>
        <taxon>Candidatus Sulfuritelmatomonas</taxon>
    </lineage>
</organism>
<reference evidence="8" key="1">
    <citation type="submission" date="2018-02" db="EMBL/GenBank/DDBJ databases">
        <authorList>
            <person name="Hausmann B."/>
        </authorList>
    </citation>
    <scope>NUCLEOTIDE SEQUENCE [LARGE SCALE GENOMIC DNA]</scope>
    <source>
        <strain evidence="8">Peat soil MAG SbA5</strain>
    </source>
</reference>
<comment type="similarity">
    <text evidence="1">Belongs to the sigma-70 factor family. ECF subfamily.</text>
</comment>
<dbReference type="Pfam" id="PF04542">
    <property type="entry name" value="Sigma70_r2"/>
    <property type="match status" value="1"/>
</dbReference>
<dbReference type="NCBIfam" id="TIGR02937">
    <property type="entry name" value="sigma70-ECF"/>
    <property type="match status" value="1"/>
</dbReference>
<dbReference type="Proteomes" id="UP000239735">
    <property type="component" value="Unassembled WGS sequence"/>
</dbReference>
<feature type="domain" description="RNA polymerase sigma factor 70 region 4 type 2" evidence="6">
    <location>
        <begin position="168"/>
        <end position="219"/>
    </location>
</feature>
<evidence type="ECO:0000259" key="6">
    <source>
        <dbReference type="Pfam" id="PF08281"/>
    </source>
</evidence>
<dbReference type="InterPro" id="IPR013249">
    <property type="entry name" value="RNA_pol_sigma70_r4_t2"/>
</dbReference>
<name>A0A2N9LME6_9BACT</name>
<dbReference type="AlphaFoldDB" id="A0A2N9LME6"/>
<dbReference type="CDD" id="cd06171">
    <property type="entry name" value="Sigma70_r4"/>
    <property type="match status" value="1"/>
</dbReference>
<dbReference type="PANTHER" id="PTHR43133">
    <property type="entry name" value="RNA POLYMERASE ECF-TYPE SIGMA FACTO"/>
    <property type="match status" value="1"/>
</dbReference>
<dbReference type="InterPro" id="IPR007627">
    <property type="entry name" value="RNA_pol_sigma70_r2"/>
</dbReference>
<evidence type="ECO:0000256" key="3">
    <source>
        <dbReference type="ARBA" id="ARBA00023082"/>
    </source>
</evidence>
<keyword evidence="3" id="KW-0731">Sigma factor</keyword>